<evidence type="ECO:0000313" key="1">
    <source>
        <dbReference type="EMBL" id="ETV92281.1"/>
    </source>
</evidence>
<dbReference type="InterPro" id="IPR023214">
    <property type="entry name" value="HAD_sf"/>
</dbReference>
<dbReference type="VEuPathDB" id="FungiDB:H310_13342"/>
<dbReference type="InterPro" id="IPR010037">
    <property type="entry name" value="FkbH_domain"/>
</dbReference>
<protein>
    <recommendedName>
        <fullName evidence="2">FCP1 homology domain-containing protein</fullName>
    </recommendedName>
</protein>
<dbReference type="EMBL" id="KI914001">
    <property type="protein sequence ID" value="ETV92281.1"/>
    <property type="molecule type" value="Genomic_DNA"/>
</dbReference>
<organism evidence="1">
    <name type="scientific">Aphanomyces invadans</name>
    <dbReference type="NCBI Taxonomy" id="157072"/>
    <lineage>
        <taxon>Eukaryota</taxon>
        <taxon>Sar</taxon>
        <taxon>Stramenopiles</taxon>
        <taxon>Oomycota</taxon>
        <taxon>Saprolegniomycetes</taxon>
        <taxon>Saprolegniales</taxon>
        <taxon>Verrucalvaceae</taxon>
        <taxon>Aphanomyces</taxon>
    </lineage>
</organism>
<reference evidence="1" key="1">
    <citation type="submission" date="2013-12" db="EMBL/GenBank/DDBJ databases">
        <title>The Genome Sequence of Aphanomyces invadans NJM9701.</title>
        <authorList>
            <consortium name="The Broad Institute Genomics Platform"/>
            <person name="Russ C."/>
            <person name="Tyler B."/>
            <person name="van West P."/>
            <person name="Dieguez-Uribeondo J."/>
            <person name="Young S.K."/>
            <person name="Zeng Q."/>
            <person name="Gargeya S."/>
            <person name="Fitzgerald M."/>
            <person name="Abouelleil A."/>
            <person name="Alvarado L."/>
            <person name="Chapman S.B."/>
            <person name="Gainer-Dewar J."/>
            <person name="Goldberg J."/>
            <person name="Griggs A."/>
            <person name="Gujja S."/>
            <person name="Hansen M."/>
            <person name="Howarth C."/>
            <person name="Imamovic A."/>
            <person name="Ireland A."/>
            <person name="Larimer J."/>
            <person name="McCowan C."/>
            <person name="Murphy C."/>
            <person name="Pearson M."/>
            <person name="Poon T.W."/>
            <person name="Priest M."/>
            <person name="Roberts A."/>
            <person name="Saif S."/>
            <person name="Shea T."/>
            <person name="Sykes S."/>
            <person name="Wortman J."/>
            <person name="Nusbaum C."/>
            <person name="Birren B."/>
        </authorList>
    </citation>
    <scope>NUCLEOTIDE SEQUENCE [LARGE SCALE GENOMIC DNA]</scope>
    <source>
        <strain evidence="1">NJM9701</strain>
    </source>
</reference>
<sequence>MATFLSTSPGTGTHDVASPHHKITLLFVRMMDLLHSHPELHHVAPDEALMDRVQAAISSHAVSYQQSRHVILIMCPSPPDLVVSYASYQAAFLAGLPRHIVVVADVFAYYDSPSPYYDPVSDKTLHNPYTTAMSHLLALVGTRHICRVFRAIAKVIVVDCDNTLWSGAVSEDGVDGITITPSHAALQAYLVEQFARGVLICICSRNVLDDVRAAFVARRMDMVLQWDEHVLLAQVNHRPKSSNVRAMVHKLNVGMNSVVFLDDSAVECKDVAENCPGVTVVHVPVPLPLNFPSTCWALDAPLGTPASAVVTAEDENRTAMYRAQLRLTRNPPPMSPRLPTSADTTTSSLQLSLGMHIDMQLVDRTKTPTSILSRLVQLCQRTNQFNCNTTAARKFSSEADVLAYDGAILYVHVTDRFGHYGLVGMLMWRDRPTDATAAIDVFLLSCRVLNRGIEHAMLQHVADTSGAQVNTLFVVFEDTARNVPAKTFLEHVHGVCKEERGYSMPRSTVLALHTQPIVTTTISRSTTAASTGPRGVPTRHFSTVADFSAFFSRVCPTPAPIPTVGNVPEAACKFRRQQREAVKMLHQATEAAAIPIWTTNNMADRQPCPQCRVHTVARASACSFERCRSCCYNIQKWLHRAHDHPHPTAHAAALKQLQLAQVDATSMSMRCCQVHRNPRRANDK</sequence>
<dbReference type="eggNOG" id="ENOG502S07R">
    <property type="taxonomic scope" value="Eukaryota"/>
</dbReference>
<dbReference type="InterPro" id="IPR036412">
    <property type="entry name" value="HAD-like_sf"/>
</dbReference>
<dbReference type="Gene3D" id="3.40.50.1000">
    <property type="entry name" value="HAD superfamily/HAD-like"/>
    <property type="match status" value="1"/>
</dbReference>
<dbReference type="RefSeq" id="XP_008879032.1">
    <property type="nucleotide sequence ID" value="XM_008880810.1"/>
</dbReference>
<dbReference type="GeneID" id="20090392"/>
<dbReference type="OrthoDB" id="5334845at2759"/>
<dbReference type="NCBIfam" id="TIGR01686">
    <property type="entry name" value="FkbH"/>
    <property type="match status" value="1"/>
</dbReference>
<dbReference type="SUPFAM" id="SSF56784">
    <property type="entry name" value="HAD-like"/>
    <property type="match status" value="1"/>
</dbReference>
<proteinExistence type="predicted"/>
<dbReference type="NCBIfam" id="TIGR01681">
    <property type="entry name" value="HAD-SF-IIIC"/>
    <property type="match status" value="1"/>
</dbReference>
<dbReference type="AlphaFoldDB" id="A0A024TFB7"/>
<dbReference type="InterPro" id="IPR010033">
    <property type="entry name" value="HAD_SF_ppase_IIIC"/>
</dbReference>
<gene>
    <name evidence="1" type="ORF">H310_13342</name>
</gene>
<name>A0A024TFB7_9STRA</name>
<evidence type="ECO:0008006" key="2">
    <source>
        <dbReference type="Google" id="ProtNLM"/>
    </source>
</evidence>
<accession>A0A024TFB7</accession>